<protein>
    <recommendedName>
        <fullName evidence="4">G-patch domain-containing protein</fullName>
    </recommendedName>
</protein>
<evidence type="ECO:0000313" key="3">
    <source>
        <dbReference type="Proteomes" id="UP001498476"/>
    </source>
</evidence>
<feature type="region of interest" description="Disordered" evidence="1">
    <location>
        <begin position="1"/>
        <end position="59"/>
    </location>
</feature>
<comment type="caution">
    <text evidence="2">The sequence shown here is derived from an EMBL/GenBank/DDBJ whole genome shotgun (WGS) entry which is preliminary data.</text>
</comment>
<keyword evidence="3" id="KW-1185">Reference proteome</keyword>
<organism evidence="2 3">
    <name type="scientific">Neonectria punicea</name>
    <dbReference type="NCBI Taxonomy" id="979145"/>
    <lineage>
        <taxon>Eukaryota</taxon>
        <taxon>Fungi</taxon>
        <taxon>Dikarya</taxon>
        <taxon>Ascomycota</taxon>
        <taxon>Pezizomycotina</taxon>
        <taxon>Sordariomycetes</taxon>
        <taxon>Hypocreomycetidae</taxon>
        <taxon>Hypocreales</taxon>
        <taxon>Nectriaceae</taxon>
        <taxon>Neonectria</taxon>
    </lineage>
</organism>
<feature type="compositionally biased region" description="Low complexity" evidence="1">
    <location>
        <begin position="26"/>
        <end position="40"/>
    </location>
</feature>
<dbReference type="EMBL" id="JAZAVJ010000187">
    <property type="protein sequence ID" value="KAK7408436.1"/>
    <property type="molecule type" value="Genomic_DNA"/>
</dbReference>
<accession>A0ABR1GSE5</accession>
<gene>
    <name evidence="2" type="ORF">QQX98_009421</name>
</gene>
<proteinExistence type="predicted"/>
<dbReference type="Proteomes" id="UP001498476">
    <property type="component" value="Unassembled WGS sequence"/>
</dbReference>
<reference evidence="2 3" key="1">
    <citation type="journal article" date="2025" name="Microbiol. Resour. Announc.">
        <title>Draft genome sequences for Neonectria magnoliae and Neonectria punicea, canker pathogens of Liriodendron tulipifera and Acer saccharum in West Virginia.</title>
        <authorList>
            <person name="Petronek H.M."/>
            <person name="Kasson M.T."/>
            <person name="Metheny A.M."/>
            <person name="Stauder C.M."/>
            <person name="Lovett B."/>
            <person name="Lynch S.C."/>
            <person name="Garnas J.R."/>
            <person name="Kasson L.R."/>
            <person name="Stajich J.E."/>
        </authorList>
    </citation>
    <scope>NUCLEOTIDE SEQUENCE [LARGE SCALE GENOMIC DNA]</scope>
    <source>
        <strain evidence="2 3">NRRL 64653</strain>
    </source>
</reference>
<name>A0ABR1GSE5_9HYPO</name>
<sequence>MTSDKTQSPAPADFNVDPVTETHAATNESTTSGTPPTSNPLVPGEIMGPPDPANQAFSPSVTLAVDPAANSTVVEALRSLSVSDNNVWPKEWKDDDENSRDNLDKFLVDVRRREAHHDSLDVPCRRVTTGEHTRLQPRQWVSLAAADCLEDNLDTEYVALSREVPADQLGKPAVHKMVGSSRQGVEMIIDRKAEIVAFEAQDWEVPPLDIEKQYRDRRTVDRPVDVVSYDRPAADTMRYFEYGNNLMSSALTKNNWRPGQLIGQNGSDPAIIAQSPSFAPPGRQNELAERRSATSTGHVLQYRRPAGVCYGWGGYDEYTTSQSFGRRVPKDMVEKQNWPIDLLSPFGFTNESGEVVETLSQPFTREDILSHPQEPVPLYDKLNSGDRRKPKAPKAPKPIAPTLAWAGTYNDDE</sequence>
<feature type="region of interest" description="Disordered" evidence="1">
    <location>
        <begin position="364"/>
        <end position="413"/>
    </location>
</feature>
<evidence type="ECO:0000256" key="1">
    <source>
        <dbReference type="SAM" id="MobiDB-lite"/>
    </source>
</evidence>
<evidence type="ECO:0008006" key="4">
    <source>
        <dbReference type="Google" id="ProtNLM"/>
    </source>
</evidence>
<evidence type="ECO:0000313" key="2">
    <source>
        <dbReference type="EMBL" id="KAK7408436.1"/>
    </source>
</evidence>